<keyword evidence="5 12" id="KW-0138">CF(0)</keyword>
<comment type="subunit">
    <text evidence="3">F-type ATPases have 2 components, CF(1) - the catalytic core - and CF(0) - the membrane proton channel.</text>
</comment>
<evidence type="ECO:0000256" key="9">
    <source>
        <dbReference type="ARBA" id="ARBA00023065"/>
    </source>
</evidence>
<dbReference type="GO" id="GO:0045259">
    <property type="term" value="C:proton-transporting ATP synthase complex"/>
    <property type="evidence" value="ECO:0007669"/>
    <property type="project" value="UniProtKB-KW"/>
</dbReference>
<keyword evidence="7 12" id="KW-0375">Hydrogen ion transport</keyword>
<dbReference type="InterPro" id="IPR001421">
    <property type="entry name" value="ATP8_metazoa"/>
</dbReference>
<dbReference type="GO" id="GO:0015986">
    <property type="term" value="P:proton motive force-driven ATP synthesis"/>
    <property type="evidence" value="ECO:0007669"/>
    <property type="project" value="InterPro"/>
</dbReference>
<evidence type="ECO:0000256" key="3">
    <source>
        <dbReference type="ARBA" id="ARBA00011291"/>
    </source>
</evidence>
<comment type="subcellular location">
    <subcellularLocation>
        <location evidence="1 12">Mitochondrion membrane</location>
        <topology evidence="1 12">Single-pass membrane protein</topology>
    </subcellularLocation>
</comment>
<dbReference type="Pfam" id="PF00895">
    <property type="entry name" value="ATP-synt_8"/>
    <property type="match status" value="1"/>
</dbReference>
<reference evidence="14" key="1">
    <citation type="journal article" date="2018" name="Mol. Biol. Evol.">
        <title>Transoceanic dispersal and plate tectonics shaped global cockroach distributions: evidence from mitochondrial phylogenomics.</title>
        <authorList>
            <person name="Bourguignon T."/>
            <person name="Qian T."/>
            <person name="Ho S.Y.W."/>
            <person name="Juna F."/>
            <person name="Wang Z."/>
            <person name="Arab D.A."/>
            <person name="Cameron S.L."/>
            <person name="Walker J."/>
            <person name="Rentz D."/>
            <person name="Evans T.A."/>
            <person name="Lo N."/>
        </authorList>
    </citation>
    <scope>NUCLEOTIDE SEQUENCE</scope>
</reference>
<keyword evidence="9 12" id="KW-0406">Ion transport</keyword>
<comment type="similarity">
    <text evidence="2 12">Belongs to the ATPase protein 8 family.</text>
</comment>
<evidence type="ECO:0000256" key="6">
    <source>
        <dbReference type="ARBA" id="ARBA00022692"/>
    </source>
</evidence>
<evidence type="ECO:0000256" key="4">
    <source>
        <dbReference type="ARBA" id="ARBA00022448"/>
    </source>
</evidence>
<evidence type="ECO:0000256" key="8">
    <source>
        <dbReference type="ARBA" id="ARBA00022989"/>
    </source>
</evidence>
<keyword evidence="4 12" id="KW-0813">Transport</keyword>
<sequence>MPQMMPLSWLSLYIFFSTTLLLFTLMNYYNYIPLPQSSKMYTKKVKMINWKW</sequence>
<evidence type="ECO:0000256" key="5">
    <source>
        <dbReference type="ARBA" id="ARBA00022547"/>
    </source>
</evidence>
<geneLocation type="mitochondrion" evidence="14"/>
<proteinExistence type="inferred from homology"/>
<keyword evidence="11 13" id="KW-0472">Membrane</keyword>
<evidence type="ECO:0000256" key="7">
    <source>
        <dbReference type="ARBA" id="ARBA00022781"/>
    </source>
</evidence>
<dbReference type="GO" id="GO:0015078">
    <property type="term" value="F:proton transmembrane transporter activity"/>
    <property type="evidence" value="ECO:0007669"/>
    <property type="project" value="InterPro"/>
</dbReference>
<feature type="transmembrane region" description="Helical" evidence="13">
    <location>
        <begin position="12"/>
        <end position="31"/>
    </location>
</feature>
<evidence type="ECO:0000313" key="14">
    <source>
        <dbReference type="EMBL" id="AVN68314.1"/>
    </source>
</evidence>
<protein>
    <recommendedName>
        <fullName evidence="12">ATP synthase complex subunit 8</fullName>
    </recommendedName>
</protein>
<gene>
    <name evidence="14" type="primary">atp8</name>
</gene>
<keyword evidence="8 13" id="KW-1133">Transmembrane helix</keyword>
<keyword evidence="10 12" id="KW-0496">Mitochondrion</keyword>
<dbReference type="AlphaFoldDB" id="A0A2P1H9V2"/>
<dbReference type="GO" id="GO:0031966">
    <property type="term" value="C:mitochondrial membrane"/>
    <property type="evidence" value="ECO:0007669"/>
    <property type="project" value="UniProtKB-SubCell"/>
</dbReference>
<evidence type="ECO:0000256" key="11">
    <source>
        <dbReference type="ARBA" id="ARBA00023136"/>
    </source>
</evidence>
<name>A0A2P1H9V2_9NEOP</name>
<evidence type="ECO:0000256" key="13">
    <source>
        <dbReference type="SAM" id="Phobius"/>
    </source>
</evidence>
<organism evidence="14">
    <name type="scientific">Ectobiidae sp. Z140</name>
    <dbReference type="NCBI Taxonomy" id="2094255"/>
    <lineage>
        <taxon>Eukaryota</taxon>
        <taxon>Metazoa</taxon>
        <taxon>Ecdysozoa</taxon>
        <taxon>Arthropoda</taxon>
        <taxon>Hexapoda</taxon>
        <taxon>Insecta</taxon>
        <taxon>Pterygota</taxon>
        <taxon>Neoptera</taxon>
        <taxon>Polyneoptera</taxon>
        <taxon>Dictyoptera</taxon>
        <taxon>Blattodea</taxon>
        <taxon>Blaberoidea</taxon>
        <taxon>Ectobiidae</taxon>
    </lineage>
</organism>
<evidence type="ECO:0000256" key="10">
    <source>
        <dbReference type="ARBA" id="ARBA00023128"/>
    </source>
</evidence>
<evidence type="ECO:0000256" key="1">
    <source>
        <dbReference type="ARBA" id="ARBA00004304"/>
    </source>
</evidence>
<evidence type="ECO:0000256" key="2">
    <source>
        <dbReference type="ARBA" id="ARBA00008892"/>
    </source>
</evidence>
<evidence type="ECO:0000256" key="12">
    <source>
        <dbReference type="RuleBase" id="RU003661"/>
    </source>
</evidence>
<keyword evidence="6 12" id="KW-0812">Transmembrane</keyword>
<accession>A0A2P1H9V2</accession>
<dbReference type="EMBL" id="MG882235">
    <property type="protein sequence ID" value="AVN68314.1"/>
    <property type="molecule type" value="Genomic_DNA"/>
</dbReference>